<keyword evidence="6 14" id="KW-1133">Transmembrane helix</keyword>
<keyword evidence="5" id="KW-0256">Endoplasmic reticulum</keyword>
<dbReference type="Pfam" id="PF13908">
    <property type="entry name" value="Shisa_N"/>
    <property type="match status" value="1"/>
</dbReference>
<evidence type="ECO:0000256" key="11">
    <source>
        <dbReference type="ARBA" id="ARBA00040441"/>
    </source>
</evidence>
<comment type="similarity">
    <text evidence="10">Belongs to the shisa family.</text>
</comment>
<keyword evidence="15" id="KW-0732">Signal</keyword>
<gene>
    <name evidence="17" type="ORF">JOB18_027495</name>
</gene>
<evidence type="ECO:0000256" key="9">
    <source>
        <dbReference type="ARBA" id="ARBA00037507"/>
    </source>
</evidence>
<feature type="chain" id="PRO_5043809381" description="Protein shisa-5" evidence="15">
    <location>
        <begin position="27"/>
        <end position="225"/>
    </location>
</feature>
<evidence type="ECO:0000256" key="15">
    <source>
        <dbReference type="SAM" id="SignalP"/>
    </source>
</evidence>
<evidence type="ECO:0000256" key="14">
    <source>
        <dbReference type="SAM" id="Phobius"/>
    </source>
</evidence>
<evidence type="ECO:0000256" key="13">
    <source>
        <dbReference type="SAM" id="MobiDB-lite"/>
    </source>
</evidence>
<keyword evidence="18" id="KW-1185">Reference proteome</keyword>
<evidence type="ECO:0000256" key="2">
    <source>
        <dbReference type="ARBA" id="ARBA00004126"/>
    </source>
</evidence>
<evidence type="ECO:0000256" key="5">
    <source>
        <dbReference type="ARBA" id="ARBA00022824"/>
    </source>
</evidence>
<evidence type="ECO:0000256" key="7">
    <source>
        <dbReference type="ARBA" id="ARBA00023136"/>
    </source>
</evidence>
<evidence type="ECO:0000259" key="16">
    <source>
        <dbReference type="Pfam" id="PF13908"/>
    </source>
</evidence>
<dbReference type="GO" id="GO:0005789">
    <property type="term" value="C:endoplasmic reticulum membrane"/>
    <property type="evidence" value="ECO:0007669"/>
    <property type="project" value="UniProtKB-SubCell"/>
</dbReference>
<dbReference type="PANTHER" id="PTHR31395">
    <property type="entry name" value="SHISA"/>
    <property type="match status" value="1"/>
</dbReference>
<evidence type="ECO:0000313" key="18">
    <source>
        <dbReference type="Proteomes" id="UP000693946"/>
    </source>
</evidence>
<dbReference type="PANTHER" id="PTHR31395:SF14">
    <property type="entry name" value="PROTEIN SHISA-5"/>
    <property type="match status" value="1"/>
</dbReference>
<name>A0AAV6QMI3_SOLSE</name>
<evidence type="ECO:0000256" key="6">
    <source>
        <dbReference type="ARBA" id="ARBA00022989"/>
    </source>
</evidence>
<dbReference type="EMBL" id="JAGKHQ010000016">
    <property type="protein sequence ID" value="KAG7494286.1"/>
    <property type="molecule type" value="Genomic_DNA"/>
</dbReference>
<keyword evidence="3 14" id="KW-0812">Transmembrane</keyword>
<reference evidence="17 18" key="1">
    <citation type="journal article" date="2021" name="Sci. Rep.">
        <title>Chromosome anchoring in Senegalese sole (Solea senegalensis) reveals sex-associated markers and genome rearrangements in flatfish.</title>
        <authorList>
            <person name="Guerrero-Cozar I."/>
            <person name="Gomez-Garrido J."/>
            <person name="Berbel C."/>
            <person name="Martinez-Blanch J.F."/>
            <person name="Alioto T."/>
            <person name="Claros M.G."/>
            <person name="Gagnaire P.A."/>
            <person name="Manchado M."/>
        </authorList>
    </citation>
    <scope>NUCLEOTIDE SEQUENCE [LARGE SCALE GENOMIC DNA]</scope>
    <source>
        <strain evidence="17">Sse05_10M</strain>
    </source>
</reference>
<sequence length="225" mass="24734">MAVMVSTVLSSLVCILSVILLLPVRADHCSSYLDKDGVYRDIEKCDSYCCGDCSKKYCCSTKEKHLTQEQQEACHESVFSPRSAKGINTIGIIVVSIISTILPLLCVIIITCCLCPCCLIYQKCRKRRNQQQQIVINTTHVSNVPGQPVSPQHPSYPDYQPVPVVHGYGGPPMPTAPPHLYMDSTHPPSFPLHPLQPAGLSYPPPPPYSDDLAQPPYNPSHVPNP</sequence>
<feature type="transmembrane region" description="Helical" evidence="14">
    <location>
        <begin position="90"/>
        <end position="121"/>
    </location>
</feature>
<dbReference type="Proteomes" id="UP000693946">
    <property type="component" value="Linkage Group LG4"/>
</dbReference>
<protein>
    <recommendedName>
        <fullName evidence="11">Protein shisa-5</fullName>
    </recommendedName>
    <alternativeName>
        <fullName evidence="12">Scotin</fullName>
    </alternativeName>
</protein>
<comment type="caution">
    <text evidence="17">The sequence shown here is derived from an EMBL/GenBank/DDBJ whole genome shotgun (WGS) entry which is preliminary data.</text>
</comment>
<proteinExistence type="inferred from homology"/>
<feature type="compositionally biased region" description="Pro residues" evidence="13">
    <location>
        <begin position="216"/>
        <end position="225"/>
    </location>
</feature>
<dbReference type="InterPro" id="IPR026910">
    <property type="entry name" value="Shisa"/>
</dbReference>
<dbReference type="AlphaFoldDB" id="A0AAV6QMI3"/>
<feature type="domain" description="Shisa N-terminal" evidence="16">
    <location>
        <begin position="27"/>
        <end position="74"/>
    </location>
</feature>
<comment type="function">
    <text evidence="9">Can induce apoptosis in a caspase-dependent manner and plays a role in p53/TP53-dependent apoptosis.</text>
</comment>
<evidence type="ECO:0000256" key="4">
    <source>
        <dbReference type="ARBA" id="ARBA00022703"/>
    </source>
</evidence>
<evidence type="ECO:0000313" key="17">
    <source>
        <dbReference type="EMBL" id="KAG7494286.1"/>
    </source>
</evidence>
<keyword evidence="8" id="KW-0539">Nucleus</keyword>
<dbReference type="GO" id="GO:0006915">
    <property type="term" value="P:apoptotic process"/>
    <property type="evidence" value="ECO:0007669"/>
    <property type="project" value="UniProtKB-KW"/>
</dbReference>
<comment type="subcellular location">
    <subcellularLocation>
        <location evidence="1">Endoplasmic reticulum membrane</location>
        <topology evidence="1">Single-pass type I membrane protein</topology>
    </subcellularLocation>
    <subcellularLocation>
        <location evidence="2">Nucleus membrane</location>
    </subcellularLocation>
</comment>
<feature type="signal peptide" evidence="15">
    <location>
        <begin position="1"/>
        <end position="26"/>
    </location>
</feature>
<evidence type="ECO:0000256" key="1">
    <source>
        <dbReference type="ARBA" id="ARBA00004115"/>
    </source>
</evidence>
<evidence type="ECO:0000256" key="8">
    <source>
        <dbReference type="ARBA" id="ARBA00023242"/>
    </source>
</evidence>
<keyword evidence="4" id="KW-0053">Apoptosis</keyword>
<accession>A0AAV6QMI3</accession>
<feature type="region of interest" description="Disordered" evidence="13">
    <location>
        <begin position="175"/>
        <end position="225"/>
    </location>
</feature>
<evidence type="ECO:0000256" key="3">
    <source>
        <dbReference type="ARBA" id="ARBA00022692"/>
    </source>
</evidence>
<keyword evidence="7 14" id="KW-0472">Membrane</keyword>
<evidence type="ECO:0000256" key="12">
    <source>
        <dbReference type="ARBA" id="ARBA00041983"/>
    </source>
</evidence>
<dbReference type="GO" id="GO:0031965">
    <property type="term" value="C:nuclear membrane"/>
    <property type="evidence" value="ECO:0007669"/>
    <property type="project" value="UniProtKB-SubCell"/>
</dbReference>
<evidence type="ECO:0000256" key="10">
    <source>
        <dbReference type="ARBA" id="ARBA00038108"/>
    </source>
</evidence>
<dbReference type="InterPro" id="IPR053891">
    <property type="entry name" value="Shisa_N"/>
</dbReference>
<organism evidence="17 18">
    <name type="scientific">Solea senegalensis</name>
    <name type="common">Senegalese sole</name>
    <dbReference type="NCBI Taxonomy" id="28829"/>
    <lineage>
        <taxon>Eukaryota</taxon>
        <taxon>Metazoa</taxon>
        <taxon>Chordata</taxon>
        <taxon>Craniata</taxon>
        <taxon>Vertebrata</taxon>
        <taxon>Euteleostomi</taxon>
        <taxon>Actinopterygii</taxon>
        <taxon>Neopterygii</taxon>
        <taxon>Teleostei</taxon>
        <taxon>Neoteleostei</taxon>
        <taxon>Acanthomorphata</taxon>
        <taxon>Carangaria</taxon>
        <taxon>Pleuronectiformes</taxon>
        <taxon>Pleuronectoidei</taxon>
        <taxon>Soleidae</taxon>
        <taxon>Solea</taxon>
    </lineage>
</organism>